<dbReference type="GO" id="GO:0004867">
    <property type="term" value="F:serine-type endopeptidase inhibitor activity"/>
    <property type="evidence" value="ECO:0007669"/>
    <property type="project" value="UniProtKB-KW"/>
</dbReference>
<dbReference type="InterPro" id="IPR002919">
    <property type="entry name" value="TIL_dom"/>
</dbReference>
<reference evidence="7" key="1">
    <citation type="submission" date="2017-10" db="EMBL/GenBank/DDBJ databases">
        <title>Rapid genome shrinkage in a self-fertile nematode reveals novel sperm competition proteins.</title>
        <authorList>
            <person name="Yin D."/>
            <person name="Schwarz E.M."/>
            <person name="Thomas C.G."/>
            <person name="Felde R.L."/>
            <person name="Korf I.F."/>
            <person name="Cutter A.D."/>
            <person name="Schartner C.M."/>
            <person name="Ralston E.J."/>
            <person name="Meyer B.J."/>
            <person name="Haag E.S."/>
        </authorList>
    </citation>
    <scope>NUCLEOTIDE SEQUENCE [LARGE SCALE GENOMIC DNA]</scope>
    <source>
        <strain evidence="7">JU1422</strain>
    </source>
</reference>
<evidence type="ECO:0000256" key="4">
    <source>
        <dbReference type="SAM" id="SignalP"/>
    </source>
</evidence>
<gene>
    <name evidence="6" type="primary">Cni-C25E10.10</name>
    <name evidence="6" type="synonym">Cnig_chr_V.g20079</name>
    <name evidence="6" type="ORF">B9Z55_020079</name>
</gene>
<dbReference type="SUPFAM" id="SSF57567">
    <property type="entry name" value="Serine protease inhibitors"/>
    <property type="match status" value="1"/>
</dbReference>
<dbReference type="OrthoDB" id="6236007at2759"/>
<evidence type="ECO:0000259" key="5">
    <source>
        <dbReference type="Pfam" id="PF01826"/>
    </source>
</evidence>
<dbReference type="PANTHER" id="PTHR23259">
    <property type="entry name" value="RIDDLE"/>
    <property type="match status" value="1"/>
</dbReference>
<evidence type="ECO:0000313" key="6">
    <source>
        <dbReference type="EMBL" id="PIC28027.1"/>
    </source>
</evidence>
<comment type="caution">
    <text evidence="6">The sequence shown here is derived from an EMBL/GenBank/DDBJ whole genome shotgun (WGS) entry which is preliminary data.</text>
</comment>
<dbReference type="Pfam" id="PF01826">
    <property type="entry name" value="TIL"/>
    <property type="match status" value="1"/>
</dbReference>
<dbReference type="Gene3D" id="2.10.25.10">
    <property type="entry name" value="Laminin"/>
    <property type="match status" value="1"/>
</dbReference>
<accession>A0A2G5TL86</accession>
<evidence type="ECO:0000256" key="1">
    <source>
        <dbReference type="ARBA" id="ARBA00022690"/>
    </source>
</evidence>
<sequence length="172" mass="18913">MNLSIFVLSVIIVLVSCGVLKNTEDLPITHQNTPCGSTKCPDNYRCELPVNEEDCDNEDGCSSSPKCVPIPIPKPQCDENEELKECGSACEPTCDEDHRGCSAVCLTNVCQCKDGFIRDSVLGKCVEKKDCSKCTLECPSNEKCEIVELSCEQKPCQMVDVCVARENQHTEE</sequence>
<keyword evidence="3" id="KW-1015">Disulfide bond</keyword>
<feature type="domain" description="TIL" evidence="5">
    <location>
        <begin position="77"/>
        <end position="131"/>
    </location>
</feature>
<keyword evidence="1" id="KW-0646">Protease inhibitor</keyword>
<name>A0A2G5TL86_9PELO</name>
<dbReference type="InterPro" id="IPR036084">
    <property type="entry name" value="Ser_inhib-like_sf"/>
</dbReference>
<evidence type="ECO:0000256" key="2">
    <source>
        <dbReference type="ARBA" id="ARBA00022900"/>
    </source>
</evidence>
<dbReference type="AlphaFoldDB" id="A0A2G5TL86"/>
<dbReference type="CDD" id="cd19941">
    <property type="entry name" value="TIL"/>
    <property type="match status" value="1"/>
</dbReference>
<keyword evidence="2" id="KW-0722">Serine protease inhibitor</keyword>
<feature type="chain" id="PRO_5013566244" description="TIL domain-containing protein" evidence="4">
    <location>
        <begin position="18"/>
        <end position="172"/>
    </location>
</feature>
<evidence type="ECO:0000313" key="7">
    <source>
        <dbReference type="Proteomes" id="UP000230233"/>
    </source>
</evidence>
<dbReference type="PANTHER" id="PTHR23259:SF60">
    <property type="entry name" value="TIL DOMAIN-CONTAINING PROTEIN"/>
    <property type="match status" value="1"/>
</dbReference>
<dbReference type="Proteomes" id="UP000230233">
    <property type="component" value="Chromosome V"/>
</dbReference>
<protein>
    <recommendedName>
        <fullName evidence="5">TIL domain-containing protein</fullName>
    </recommendedName>
</protein>
<keyword evidence="7" id="KW-1185">Reference proteome</keyword>
<feature type="signal peptide" evidence="4">
    <location>
        <begin position="1"/>
        <end position="17"/>
    </location>
</feature>
<keyword evidence="4" id="KW-0732">Signal</keyword>
<dbReference type="InterPro" id="IPR051368">
    <property type="entry name" value="SerProtInhib-TIL_Domain"/>
</dbReference>
<dbReference type="EMBL" id="PDUG01000005">
    <property type="protein sequence ID" value="PIC28027.1"/>
    <property type="molecule type" value="Genomic_DNA"/>
</dbReference>
<evidence type="ECO:0000256" key="3">
    <source>
        <dbReference type="ARBA" id="ARBA00023157"/>
    </source>
</evidence>
<proteinExistence type="predicted"/>
<organism evidence="6 7">
    <name type="scientific">Caenorhabditis nigoni</name>
    <dbReference type="NCBI Taxonomy" id="1611254"/>
    <lineage>
        <taxon>Eukaryota</taxon>
        <taxon>Metazoa</taxon>
        <taxon>Ecdysozoa</taxon>
        <taxon>Nematoda</taxon>
        <taxon>Chromadorea</taxon>
        <taxon>Rhabditida</taxon>
        <taxon>Rhabditina</taxon>
        <taxon>Rhabditomorpha</taxon>
        <taxon>Rhabditoidea</taxon>
        <taxon>Rhabditidae</taxon>
        <taxon>Peloderinae</taxon>
        <taxon>Caenorhabditis</taxon>
    </lineage>
</organism>